<dbReference type="PROSITE" id="PS00600">
    <property type="entry name" value="AA_TRANSFER_CLASS_3"/>
    <property type="match status" value="1"/>
</dbReference>
<dbReference type="Gene3D" id="3.90.1150.10">
    <property type="entry name" value="Aspartate Aminotransferase, domain 1"/>
    <property type="match status" value="1"/>
</dbReference>
<evidence type="ECO:0000256" key="3">
    <source>
        <dbReference type="ARBA" id="ARBA00022679"/>
    </source>
</evidence>
<dbReference type="InterPro" id="IPR015422">
    <property type="entry name" value="PyrdxlP-dep_Trfase_small"/>
</dbReference>
<comment type="caution">
    <text evidence="6">The sequence shown here is derived from an EMBL/GenBank/DDBJ whole genome shotgun (WGS) entry which is preliminary data.</text>
</comment>
<proteinExistence type="inferred from homology"/>
<keyword evidence="7" id="KW-1185">Reference proteome</keyword>
<dbReference type="Pfam" id="PF00202">
    <property type="entry name" value="Aminotran_3"/>
    <property type="match status" value="1"/>
</dbReference>
<evidence type="ECO:0000256" key="1">
    <source>
        <dbReference type="ARBA" id="ARBA00001933"/>
    </source>
</evidence>
<dbReference type="SUPFAM" id="SSF53383">
    <property type="entry name" value="PLP-dependent transferases"/>
    <property type="match status" value="1"/>
</dbReference>
<dbReference type="InterPro" id="IPR015424">
    <property type="entry name" value="PyrdxlP-dep_Trfase"/>
</dbReference>
<organism evidence="6 7">
    <name type="scientific">Natronospira proteinivora</name>
    <dbReference type="NCBI Taxonomy" id="1807133"/>
    <lineage>
        <taxon>Bacteria</taxon>
        <taxon>Pseudomonadati</taxon>
        <taxon>Pseudomonadota</taxon>
        <taxon>Gammaproteobacteria</taxon>
        <taxon>Natronospirales</taxon>
        <taxon>Natronospiraceae</taxon>
        <taxon>Natronospira</taxon>
    </lineage>
</organism>
<dbReference type="InterPro" id="IPR005814">
    <property type="entry name" value="Aminotrans_3"/>
</dbReference>
<name>A0ABT1G9R1_9GAMM</name>
<dbReference type="GO" id="GO:0008483">
    <property type="term" value="F:transaminase activity"/>
    <property type="evidence" value="ECO:0007669"/>
    <property type="project" value="UniProtKB-KW"/>
</dbReference>
<dbReference type="InterPro" id="IPR050103">
    <property type="entry name" value="Class-III_PLP-dep_AT"/>
</dbReference>
<dbReference type="PANTHER" id="PTHR11986:SF79">
    <property type="entry name" value="ACETYLORNITHINE AMINOTRANSFERASE, MITOCHONDRIAL"/>
    <property type="match status" value="1"/>
</dbReference>
<sequence length="399" mass="41047">MSAQAAVSDTSAASSALLATYPAFPFAIESGQGERIEAQGGRSYLDLYGGHCVALTGHAHPAVVSAVNEQMQTLPFYSMAARLPIRDQAAQGLANFAPAGLDRVFFCNSGAEANENALRLAAVITGRSRFLAFDGAFHGRSQLALSVSDVPGLHARAPQLQAPVDRLPFGDMAALEAADLDAVAAVIVEPIQSMAGVRGAATAWFQALRQRCDAAGTLLIFDEIQTGMGRLGTPFAADLHGVTPDLLTTAKGLASGFPMAALLMRQPVADALEPGDLGSTFGGGPAACAALQATLAVIEQEQLMTQARSAESALRRGLAGSVVRQVRGVGLLLGLDAGDQAPALKDWLLAQGILVGASKDPAVLRLMPPLNLSPQAISTFIAAVHGFSGTGPGKEDVSS</sequence>
<evidence type="ECO:0000256" key="2">
    <source>
        <dbReference type="ARBA" id="ARBA00022576"/>
    </source>
</evidence>
<gene>
    <name evidence="6" type="ORF">J2T60_001782</name>
</gene>
<dbReference type="PANTHER" id="PTHR11986">
    <property type="entry name" value="AMINOTRANSFERASE CLASS III"/>
    <property type="match status" value="1"/>
</dbReference>
<reference evidence="6 7" key="1">
    <citation type="submission" date="2022-03" db="EMBL/GenBank/DDBJ databases">
        <title>Genomic Encyclopedia of Type Strains, Phase III (KMG-III): the genomes of soil and plant-associated and newly described type strains.</title>
        <authorList>
            <person name="Whitman W."/>
        </authorList>
    </citation>
    <scope>NUCLEOTIDE SEQUENCE [LARGE SCALE GENOMIC DNA]</scope>
    <source>
        <strain evidence="6 7">BSker1</strain>
    </source>
</reference>
<keyword evidence="4 5" id="KW-0663">Pyridoxal phosphate</keyword>
<dbReference type="PIRSF" id="PIRSF000521">
    <property type="entry name" value="Transaminase_4ab_Lys_Orn"/>
    <property type="match status" value="1"/>
</dbReference>
<accession>A0ABT1G9R1</accession>
<keyword evidence="3" id="KW-0808">Transferase</keyword>
<evidence type="ECO:0000256" key="4">
    <source>
        <dbReference type="ARBA" id="ARBA00022898"/>
    </source>
</evidence>
<dbReference type="InterPro" id="IPR049704">
    <property type="entry name" value="Aminotrans_3_PPA_site"/>
</dbReference>
<comment type="cofactor">
    <cofactor evidence="1">
        <name>pyridoxal 5'-phosphate</name>
        <dbReference type="ChEBI" id="CHEBI:597326"/>
    </cofactor>
</comment>
<dbReference type="Gene3D" id="3.40.640.10">
    <property type="entry name" value="Type I PLP-dependent aspartate aminotransferase-like (Major domain)"/>
    <property type="match status" value="1"/>
</dbReference>
<dbReference type="EMBL" id="JALJYF010000002">
    <property type="protein sequence ID" value="MCP1727782.1"/>
    <property type="molecule type" value="Genomic_DNA"/>
</dbReference>
<comment type="similarity">
    <text evidence="5">Belongs to the class-III pyridoxal-phosphate-dependent aminotransferase family.</text>
</comment>
<dbReference type="CDD" id="cd00610">
    <property type="entry name" value="OAT_like"/>
    <property type="match status" value="1"/>
</dbReference>
<evidence type="ECO:0000313" key="7">
    <source>
        <dbReference type="Proteomes" id="UP001523550"/>
    </source>
</evidence>
<evidence type="ECO:0000313" key="6">
    <source>
        <dbReference type="EMBL" id="MCP1727782.1"/>
    </source>
</evidence>
<dbReference type="InterPro" id="IPR015421">
    <property type="entry name" value="PyrdxlP-dep_Trfase_major"/>
</dbReference>
<dbReference type="RefSeq" id="WP_253448562.1">
    <property type="nucleotide sequence ID" value="NZ_JALJYF010000002.1"/>
</dbReference>
<keyword evidence="2 6" id="KW-0032">Aminotransferase</keyword>
<evidence type="ECO:0000256" key="5">
    <source>
        <dbReference type="RuleBase" id="RU003560"/>
    </source>
</evidence>
<protein>
    <submittedName>
        <fullName evidence="6">Acetylornithine/succinyldiaminopimelate/putresci ne aminotransferase</fullName>
    </submittedName>
</protein>
<dbReference type="Proteomes" id="UP001523550">
    <property type="component" value="Unassembled WGS sequence"/>
</dbReference>